<accession>C7M2F5</accession>
<dbReference type="OrthoDB" id="1496139at2"/>
<dbReference type="HOGENOM" id="CLU_077931_2_0_11"/>
<dbReference type="Gene3D" id="1.10.1760.20">
    <property type="match status" value="1"/>
</dbReference>
<name>C7M2F5_ACIFD</name>
<dbReference type="PANTHER" id="PTHR34295:SF1">
    <property type="entry name" value="BIOTIN TRANSPORTER BIOY"/>
    <property type="match status" value="1"/>
</dbReference>
<keyword evidence="2 3" id="KW-0472">Membrane</keyword>
<keyword evidence="5" id="KW-1185">Reference proteome</keyword>
<protein>
    <recommendedName>
        <fullName evidence="2">Biotin transporter</fullName>
    </recommendedName>
</protein>
<dbReference type="PANTHER" id="PTHR34295">
    <property type="entry name" value="BIOTIN TRANSPORTER BIOY"/>
    <property type="match status" value="1"/>
</dbReference>
<evidence type="ECO:0000256" key="1">
    <source>
        <dbReference type="ARBA" id="ARBA00010692"/>
    </source>
</evidence>
<feature type="transmembrane region" description="Helical" evidence="3">
    <location>
        <begin position="20"/>
        <end position="44"/>
    </location>
</feature>
<feature type="transmembrane region" description="Helical" evidence="3">
    <location>
        <begin position="102"/>
        <end position="120"/>
    </location>
</feature>
<keyword evidence="3" id="KW-1133">Transmembrane helix</keyword>
<proteinExistence type="inferred from homology"/>
<dbReference type="AlphaFoldDB" id="C7M2F5"/>
<comment type="subcellular location">
    <subcellularLocation>
        <location evidence="2">Cell membrane</location>
        <topology evidence="2">Multi-pass membrane protein</topology>
    </subcellularLocation>
</comment>
<dbReference type="RefSeq" id="WP_015797704.1">
    <property type="nucleotide sequence ID" value="NC_013124.1"/>
</dbReference>
<dbReference type="Pfam" id="PF02632">
    <property type="entry name" value="BioY"/>
    <property type="match status" value="1"/>
</dbReference>
<evidence type="ECO:0000256" key="3">
    <source>
        <dbReference type="SAM" id="Phobius"/>
    </source>
</evidence>
<keyword evidence="2" id="KW-1003">Cell membrane</keyword>
<dbReference type="EMBL" id="CP001631">
    <property type="protein sequence ID" value="ACU53199.1"/>
    <property type="molecule type" value="Genomic_DNA"/>
</dbReference>
<feature type="transmembrane region" description="Helical" evidence="3">
    <location>
        <begin position="56"/>
        <end position="82"/>
    </location>
</feature>
<dbReference type="STRING" id="525909.Afer_0230"/>
<gene>
    <name evidence="4" type="ordered locus">Afer_0230</name>
</gene>
<evidence type="ECO:0000313" key="4">
    <source>
        <dbReference type="EMBL" id="ACU53199.1"/>
    </source>
</evidence>
<feature type="transmembrane region" description="Helical" evidence="3">
    <location>
        <begin position="132"/>
        <end position="154"/>
    </location>
</feature>
<dbReference type="KEGG" id="afo:Afer_0230"/>
<organism evidence="4 5">
    <name type="scientific">Acidimicrobium ferrooxidans (strain DSM 10331 / JCM 15462 / NBRC 103882 / ICP)</name>
    <dbReference type="NCBI Taxonomy" id="525909"/>
    <lineage>
        <taxon>Bacteria</taxon>
        <taxon>Bacillati</taxon>
        <taxon>Actinomycetota</taxon>
        <taxon>Acidimicrobiia</taxon>
        <taxon>Acidimicrobiales</taxon>
        <taxon>Acidimicrobiaceae</taxon>
        <taxon>Acidimicrobium</taxon>
    </lineage>
</organism>
<dbReference type="eggNOG" id="COG1268">
    <property type="taxonomic scope" value="Bacteria"/>
</dbReference>
<reference evidence="4 5" key="1">
    <citation type="journal article" date="2009" name="Stand. Genomic Sci.">
        <title>Complete genome sequence of Acidimicrobium ferrooxidans type strain (ICP).</title>
        <authorList>
            <person name="Clum A."/>
            <person name="Nolan M."/>
            <person name="Lang E."/>
            <person name="Glavina Del Rio T."/>
            <person name="Tice H."/>
            <person name="Copeland A."/>
            <person name="Cheng J.F."/>
            <person name="Lucas S."/>
            <person name="Chen F."/>
            <person name="Bruce D."/>
            <person name="Goodwin L."/>
            <person name="Pitluck S."/>
            <person name="Ivanova N."/>
            <person name="Mavrommatis K."/>
            <person name="Mikhailova N."/>
            <person name="Pati A."/>
            <person name="Chen A."/>
            <person name="Palaniappan K."/>
            <person name="Goker M."/>
            <person name="Spring S."/>
            <person name="Land M."/>
            <person name="Hauser L."/>
            <person name="Chang Y.J."/>
            <person name="Jeffries C.C."/>
            <person name="Chain P."/>
            <person name="Bristow J."/>
            <person name="Eisen J.A."/>
            <person name="Markowitz V."/>
            <person name="Hugenholtz P."/>
            <person name="Kyrpides N.C."/>
            <person name="Klenk H.P."/>
            <person name="Lapidus A."/>
        </authorList>
    </citation>
    <scope>NUCLEOTIDE SEQUENCE [LARGE SCALE GENOMIC DNA]</scope>
    <source>
        <strain evidence="5">DSM 10331 / JCM 15462 / NBRC 103882 / ICP</strain>
    </source>
</reference>
<dbReference type="PIRSF" id="PIRSF016661">
    <property type="entry name" value="BioY"/>
    <property type="match status" value="1"/>
</dbReference>
<evidence type="ECO:0000256" key="2">
    <source>
        <dbReference type="PIRNR" id="PIRNR016661"/>
    </source>
</evidence>
<dbReference type="InterPro" id="IPR003784">
    <property type="entry name" value="BioY"/>
</dbReference>
<dbReference type="GO" id="GO:0015225">
    <property type="term" value="F:biotin transmembrane transporter activity"/>
    <property type="evidence" value="ECO:0007669"/>
    <property type="project" value="UniProtKB-UniRule"/>
</dbReference>
<dbReference type="GO" id="GO:0005886">
    <property type="term" value="C:plasma membrane"/>
    <property type="evidence" value="ECO:0007669"/>
    <property type="project" value="UniProtKB-SubCell"/>
</dbReference>
<evidence type="ECO:0000313" key="5">
    <source>
        <dbReference type="Proteomes" id="UP000000771"/>
    </source>
</evidence>
<sequence>MLSERVVRARTLGDVVAPGALARVVAVVGYAAFIGVLAQVAIPLPFTPVPITGQTFAVLLGALALGPGLALAGTALYAAVGLAGVPWFAGATGGLHMVSDPSFGYIVGFMVAAAFVGWLGTRGADRRPLTTIVAMVVGNLAIYAVGVAWLAVALGVSLPRALELGMVPFVVGDLVKVLLAAGLLPGAWFALRRLGARGVEGSRP</sequence>
<comment type="similarity">
    <text evidence="1 2">Belongs to the BioY family.</text>
</comment>
<keyword evidence="3" id="KW-0812">Transmembrane</keyword>
<dbReference type="Proteomes" id="UP000000771">
    <property type="component" value="Chromosome"/>
</dbReference>
<feature type="transmembrane region" description="Helical" evidence="3">
    <location>
        <begin position="174"/>
        <end position="191"/>
    </location>
</feature>
<keyword evidence="2" id="KW-0813">Transport</keyword>